<dbReference type="EMBL" id="AYXT01000013">
    <property type="protein sequence ID" value="ETF00953.1"/>
    <property type="molecule type" value="Genomic_DNA"/>
</dbReference>
<organism evidence="2 3">
    <name type="scientific">Advenella kashmirensis W13003</name>
    <dbReference type="NCBI Taxonomy" id="1424334"/>
    <lineage>
        <taxon>Bacteria</taxon>
        <taxon>Pseudomonadati</taxon>
        <taxon>Pseudomonadota</taxon>
        <taxon>Betaproteobacteria</taxon>
        <taxon>Burkholderiales</taxon>
        <taxon>Alcaligenaceae</taxon>
    </lineage>
</organism>
<dbReference type="HOGENOM" id="CLU_3094716_0_0_4"/>
<keyword evidence="3" id="KW-1185">Reference proteome</keyword>
<evidence type="ECO:0000313" key="3">
    <source>
        <dbReference type="Proteomes" id="UP000018733"/>
    </source>
</evidence>
<feature type="transmembrane region" description="Helical" evidence="1">
    <location>
        <begin position="24"/>
        <end position="42"/>
    </location>
</feature>
<reference evidence="2 3" key="1">
    <citation type="journal article" date="2014" name="Genome Announc.">
        <title>Draft Genome Sequence of Advenella kashmirensis Strain W13003, a Polycyclic Aromatic Hydrocarbon-Degrading Bacterium.</title>
        <authorList>
            <person name="Wang X."/>
            <person name="Jin D."/>
            <person name="Zhou L."/>
            <person name="Wu L."/>
            <person name="An W."/>
            <person name="Zhao L."/>
        </authorList>
    </citation>
    <scope>NUCLEOTIDE SEQUENCE [LARGE SCALE GENOMIC DNA]</scope>
    <source>
        <strain evidence="2 3">W13003</strain>
    </source>
</reference>
<evidence type="ECO:0000256" key="1">
    <source>
        <dbReference type="SAM" id="Phobius"/>
    </source>
</evidence>
<sequence length="51" mass="5645">MKIALYTLLAFAACILLALWSRQAVLYLAAVVAFVALIMYGLSGREYEGYL</sequence>
<proteinExistence type="predicted"/>
<keyword evidence="1" id="KW-0812">Transmembrane</keyword>
<protein>
    <submittedName>
        <fullName evidence="2">Uncharacterized protein</fullName>
    </submittedName>
</protein>
<dbReference type="STRING" id="1424334.W822_20150"/>
<dbReference type="AlphaFoldDB" id="V8QNP1"/>
<dbReference type="RefSeq" id="WP_024006957.1">
    <property type="nucleotide sequence ID" value="NZ_KI650982.1"/>
</dbReference>
<comment type="caution">
    <text evidence="2">The sequence shown here is derived from an EMBL/GenBank/DDBJ whole genome shotgun (WGS) entry which is preliminary data.</text>
</comment>
<dbReference type="Proteomes" id="UP000018733">
    <property type="component" value="Unassembled WGS sequence"/>
</dbReference>
<keyword evidence="1" id="KW-1133">Transmembrane helix</keyword>
<dbReference type="PATRIC" id="fig|1424334.3.peg.4039"/>
<keyword evidence="1" id="KW-0472">Membrane</keyword>
<gene>
    <name evidence="2" type="ORF">W822_20150</name>
</gene>
<evidence type="ECO:0000313" key="2">
    <source>
        <dbReference type="EMBL" id="ETF00953.1"/>
    </source>
</evidence>
<accession>V8QNP1</accession>
<name>V8QNP1_9BURK</name>